<organism evidence="2 3">
    <name type="scientific">Daphnia pulex</name>
    <name type="common">Water flea</name>
    <dbReference type="NCBI Taxonomy" id="6669"/>
    <lineage>
        <taxon>Eukaryota</taxon>
        <taxon>Metazoa</taxon>
        <taxon>Ecdysozoa</taxon>
        <taxon>Arthropoda</taxon>
        <taxon>Crustacea</taxon>
        <taxon>Branchiopoda</taxon>
        <taxon>Diplostraca</taxon>
        <taxon>Cladocera</taxon>
        <taxon>Anomopoda</taxon>
        <taxon>Daphniidae</taxon>
        <taxon>Daphnia</taxon>
    </lineage>
</organism>
<sequence length="143" mass="16104">MSSRDADHYTTGRLLGLSKETSEAMFVDVFAFRLTESYQFVPSRKIKGQHHGQKRRALGLRPTRRSATGTHCERFALTGRPQTTQDHVDQFVPFDEKVGEKDNSWDQDQSHPEDGRGQDKVGNIGHVGIRNQWLAGPANQATL</sequence>
<evidence type="ECO:0000313" key="2">
    <source>
        <dbReference type="EMBL" id="EFX77253.1"/>
    </source>
</evidence>
<dbReference type="AlphaFoldDB" id="E9GTC1"/>
<name>E9GTC1_DAPPU</name>
<proteinExistence type="predicted"/>
<feature type="compositionally biased region" description="Basic residues" evidence="1">
    <location>
        <begin position="45"/>
        <end position="64"/>
    </location>
</feature>
<evidence type="ECO:0000256" key="1">
    <source>
        <dbReference type="SAM" id="MobiDB-lite"/>
    </source>
</evidence>
<dbReference type="InParanoid" id="E9GTC1"/>
<dbReference type="KEGG" id="dpx:DAPPUDRAFT_247768"/>
<dbReference type="EMBL" id="GL732563">
    <property type="protein sequence ID" value="EFX77253.1"/>
    <property type="molecule type" value="Genomic_DNA"/>
</dbReference>
<keyword evidence="3" id="KW-1185">Reference proteome</keyword>
<protein>
    <submittedName>
        <fullName evidence="2">Uncharacterized protein</fullName>
    </submittedName>
</protein>
<gene>
    <name evidence="2" type="ORF">DAPPUDRAFT_247768</name>
</gene>
<accession>E9GTC1</accession>
<reference evidence="2 3" key="1">
    <citation type="journal article" date="2011" name="Science">
        <title>The ecoresponsive genome of Daphnia pulex.</title>
        <authorList>
            <person name="Colbourne J.K."/>
            <person name="Pfrender M.E."/>
            <person name="Gilbert D."/>
            <person name="Thomas W.K."/>
            <person name="Tucker A."/>
            <person name="Oakley T.H."/>
            <person name="Tokishita S."/>
            <person name="Aerts A."/>
            <person name="Arnold G.J."/>
            <person name="Basu M.K."/>
            <person name="Bauer D.J."/>
            <person name="Caceres C.E."/>
            <person name="Carmel L."/>
            <person name="Casola C."/>
            <person name="Choi J.H."/>
            <person name="Detter J.C."/>
            <person name="Dong Q."/>
            <person name="Dusheyko S."/>
            <person name="Eads B.D."/>
            <person name="Frohlich T."/>
            <person name="Geiler-Samerotte K.A."/>
            <person name="Gerlach D."/>
            <person name="Hatcher P."/>
            <person name="Jogdeo S."/>
            <person name="Krijgsveld J."/>
            <person name="Kriventseva E.V."/>
            <person name="Kultz D."/>
            <person name="Laforsch C."/>
            <person name="Lindquist E."/>
            <person name="Lopez J."/>
            <person name="Manak J.R."/>
            <person name="Muller J."/>
            <person name="Pangilinan J."/>
            <person name="Patwardhan R.P."/>
            <person name="Pitluck S."/>
            <person name="Pritham E.J."/>
            <person name="Rechtsteiner A."/>
            <person name="Rho M."/>
            <person name="Rogozin I.B."/>
            <person name="Sakarya O."/>
            <person name="Salamov A."/>
            <person name="Schaack S."/>
            <person name="Shapiro H."/>
            <person name="Shiga Y."/>
            <person name="Skalitzky C."/>
            <person name="Smith Z."/>
            <person name="Souvorov A."/>
            <person name="Sung W."/>
            <person name="Tang Z."/>
            <person name="Tsuchiya D."/>
            <person name="Tu H."/>
            <person name="Vos H."/>
            <person name="Wang M."/>
            <person name="Wolf Y.I."/>
            <person name="Yamagata H."/>
            <person name="Yamada T."/>
            <person name="Ye Y."/>
            <person name="Shaw J.R."/>
            <person name="Andrews J."/>
            <person name="Crease T.J."/>
            <person name="Tang H."/>
            <person name="Lucas S.M."/>
            <person name="Robertson H.M."/>
            <person name="Bork P."/>
            <person name="Koonin E.V."/>
            <person name="Zdobnov E.M."/>
            <person name="Grigoriev I.V."/>
            <person name="Lynch M."/>
            <person name="Boore J.L."/>
        </authorList>
    </citation>
    <scope>NUCLEOTIDE SEQUENCE [LARGE SCALE GENOMIC DNA]</scope>
</reference>
<dbReference type="Proteomes" id="UP000000305">
    <property type="component" value="Unassembled WGS sequence"/>
</dbReference>
<dbReference type="HOGENOM" id="CLU_1808159_0_0_1"/>
<feature type="region of interest" description="Disordered" evidence="1">
    <location>
        <begin position="45"/>
        <end position="124"/>
    </location>
</feature>
<evidence type="ECO:0000313" key="3">
    <source>
        <dbReference type="Proteomes" id="UP000000305"/>
    </source>
</evidence>
<feature type="compositionally biased region" description="Basic and acidic residues" evidence="1">
    <location>
        <begin position="86"/>
        <end position="119"/>
    </location>
</feature>